<evidence type="ECO:0000313" key="16">
    <source>
        <dbReference type="Proteomes" id="UP001212401"/>
    </source>
</evidence>
<dbReference type="InterPro" id="IPR003691">
    <property type="entry name" value="FluC"/>
</dbReference>
<name>A0AAW5WS70_9LACO</name>
<keyword evidence="8 14" id="KW-0406">Ion transport</keyword>
<keyword evidence="7 14" id="KW-0915">Sodium</keyword>
<dbReference type="AlphaFoldDB" id="A0AAW5WS70"/>
<keyword evidence="10 14" id="KW-0407">Ion channel</keyword>
<dbReference type="RefSeq" id="WP_269295916.1">
    <property type="nucleotide sequence ID" value="NZ_JAKHPH010000008.1"/>
</dbReference>
<evidence type="ECO:0000256" key="12">
    <source>
        <dbReference type="ARBA" id="ARBA00035585"/>
    </source>
</evidence>
<comment type="catalytic activity">
    <reaction evidence="12">
        <text>fluoride(in) = fluoride(out)</text>
        <dbReference type="Rhea" id="RHEA:76159"/>
        <dbReference type="ChEBI" id="CHEBI:17051"/>
    </reaction>
    <physiologicalReaction direction="left-to-right" evidence="12">
        <dbReference type="Rhea" id="RHEA:76160"/>
    </physiologicalReaction>
</comment>
<gene>
    <name evidence="14" type="primary">fluC</name>
    <name evidence="14" type="synonym">crcB</name>
    <name evidence="15" type="ORF">L2724_04465</name>
</gene>
<evidence type="ECO:0000256" key="8">
    <source>
        <dbReference type="ARBA" id="ARBA00023065"/>
    </source>
</evidence>
<comment type="activity regulation">
    <text evidence="14">Na(+) is not transported, but it plays an essential structural role and its presence is essential for fluoride channel function.</text>
</comment>
<dbReference type="GO" id="GO:0046872">
    <property type="term" value="F:metal ion binding"/>
    <property type="evidence" value="ECO:0007669"/>
    <property type="project" value="UniProtKB-KW"/>
</dbReference>
<feature type="transmembrane region" description="Helical" evidence="14">
    <location>
        <begin position="29"/>
        <end position="48"/>
    </location>
</feature>
<keyword evidence="5 14" id="KW-0479">Metal-binding</keyword>
<evidence type="ECO:0000256" key="11">
    <source>
        <dbReference type="ARBA" id="ARBA00035120"/>
    </source>
</evidence>
<keyword evidence="2 14" id="KW-0813">Transport</keyword>
<evidence type="ECO:0000256" key="10">
    <source>
        <dbReference type="ARBA" id="ARBA00023303"/>
    </source>
</evidence>
<evidence type="ECO:0000256" key="9">
    <source>
        <dbReference type="ARBA" id="ARBA00023136"/>
    </source>
</evidence>
<proteinExistence type="inferred from homology"/>
<dbReference type="GO" id="GO:0140114">
    <property type="term" value="P:cellular detoxification of fluoride"/>
    <property type="evidence" value="ECO:0007669"/>
    <property type="project" value="UniProtKB-UniRule"/>
</dbReference>
<feature type="binding site" evidence="14">
    <location>
        <position position="67"/>
    </location>
    <ligand>
        <name>Na(+)</name>
        <dbReference type="ChEBI" id="CHEBI:29101"/>
        <note>structural</note>
    </ligand>
</feature>
<evidence type="ECO:0000256" key="7">
    <source>
        <dbReference type="ARBA" id="ARBA00023053"/>
    </source>
</evidence>
<evidence type="ECO:0000256" key="4">
    <source>
        <dbReference type="ARBA" id="ARBA00022692"/>
    </source>
</evidence>
<evidence type="ECO:0000256" key="5">
    <source>
        <dbReference type="ARBA" id="ARBA00022723"/>
    </source>
</evidence>
<keyword evidence="4 14" id="KW-0812">Transmembrane</keyword>
<evidence type="ECO:0000313" key="15">
    <source>
        <dbReference type="EMBL" id="MCZ3667536.1"/>
    </source>
</evidence>
<evidence type="ECO:0000256" key="14">
    <source>
        <dbReference type="HAMAP-Rule" id="MF_00454"/>
    </source>
</evidence>
<evidence type="ECO:0000256" key="6">
    <source>
        <dbReference type="ARBA" id="ARBA00022989"/>
    </source>
</evidence>
<evidence type="ECO:0000256" key="1">
    <source>
        <dbReference type="ARBA" id="ARBA00004651"/>
    </source>
</evidence>
<dbReference type="HAMAP" id="MF_00454">
    <property type="entry name" value="FluC"/>
    <property type="match status" value="1"/>
</dbReference>
<dbReference type="GO" id="GO:0062054">
    <property type="term" value="F:fluoride channel activity"/>
    <property type="evidence" value="ECO:0007669"/>
    <property type="project" value="UniProtKB-UniRule"/>
</dbReference>
<keyword evidence="3 14" id="KW-1003">Cell membrane</keyword>
<evidence type="ECO:0000256" key="13">
    <source>
        <dbReference type="ARBA" id="ARBA00049940"/>
    </source>
</evidence>
<keyword evidence="6 14" id="KW-1133">Transmembrane helix</keyword>
<evidence type="ECO:0000256" key="2">
    <source>
        <dbReference type="ARBA" id="ARBA00022448"/>
    </source>
</evidence>
<accession>A0AAW5WS70</accession>
<feature type="binding site" evidence="14">
    <location>
        <position position="70"/>
    </location>
    <ligand>
        <name>Na(+)</name>
        <dbReference type="ChEBI" id="CHEBI:29101"/>
        <note>structural</note>
    </ligand>
</feature>
<dbReference type="Pfam" id="PF02537">
    <property type="entry name" value="CRCB"/>
    <property type="match status" value="1"/>
</dbReference>
<dbReference type="GO" id="GO:0005886">
    <property type="term" value="C:plasma membrane"/>
    <property type="evidence" value="ECO:0007669"/>
    <property type="project" value="UniProtKB-SubCell"/>
</dbReference>
<feature type="transmembrane region" description="Helical" evidence="14">
    <location>
        <begin position="91"/>
        <end position="110"/>
    </location>
</feature>
<comment type="similarity">
    <text evidence="11 14">Belongs to the fluoride channel Fluc/FEX (TC 1.A.43) family.</text>
</comment>
<comment type="subcellular location">
    <subcellularLocation>
        <location evidence="1 14">Cell membrane</location>
        <topology evidence="1 14">Multi-pass membrane protein</topology>
    </subcellularLocation>
</comment>
<sequence>MILVGFGASCGALLRYLFTYLWNQLQVDWPGATLLINLTGAFCLGILIHRFPTSQFTILFWETGFLGGYTTFSTLNTELIAMYNEHQWRSLIIYGTLSYLGGLSLAWLGMQL</sequence>
<dbReference type="PANTHER" id="PTHR28259:SF16">
    <property type="entry name" value="FLUORIDE-SPECIFIC ION CHANNEL FLUC 2"/>
    <property type="match status" value="1"/>
</dbReference>
<comment type="caution">
    <text evidence="15">The sequence shown here is derived from an EMBL/GenBank/DDBJ whole genome shotgun (WGS) entry which is preliminary data.</text>
</comment>
<dbReference type="EMBL" id="JAKHPH010000008">
    <property type="protein sequence ID" value="MCZ3667536.1"/>
    <property type="molecule type" value="Genomic_DNA"/>
</dbReference>
<evidence type="ECO:0000256" key="3">
    <source>
        <dbReference type="ARBA" id="ARBA00022475"/>
    </source>
</evidence>
<comment type="caution">
    <text evidence="14">Lacks conserved residue(s) required for the propagation of feature annotation.</text>
</comment>
<keyword evidence="9 14" id="KW-0472">Membrane</keyword>
<protein>
    <recommendedName>
        <fullName evidence="14">Fluoride-specific ion channel FluC</fullName>
    </recommendedName>
</protein>
<comment type="function">
    <text evidence="13 14">Fluoride-specific ion channel. Important for reducing fluoride concentration in the cell, thus reducing its toxicity.</text>
</comment>
<organism evidence="15 16">
    <name type="scientific">Limosilactobacillus vaginalis</name>
    <dbReference type="NCBI Taxonomy" id="1633"/>
    <lineage>
        <taxon>Bacteria</taxon>
        <taxon>Bacillati</taxon>
        <taxon>Bacillota</taxon>
        <taxon>Bacilli</taxon>
        <taxon>Lactobacillales</taxon>
        <taxon>Lactobacillaceae</taxon>
        <taxon>Limosilactobacillus</taxon>
    </lineage>
</organism>
<reference evidence="15" key="1">
    <citation type="submission" date="2022-01" db="EMBL/GenBank/DDBJ databases">
        <title>VMRC isolate genome collection.</title>
        <authorList>
            <person name="France M."/>
            <person name="Rutt L."/>
            <person name="Humphrys M."/>
            <person name="Ravel J."/>
        </authorList>
    </citation>
    <scope>NUCLEOTIDE SEQUENCE</scope>
    <source>
        <strain evidence="15">C0048A1</strain>
    </source>
</reference>
<dbReference type="Proteomes" id="UP001212401">
    <property type="component" value="Unassembled WGS sequence"/>
</dbReference>
<dbReference type="PANTHER" id="PTHR28259">
    <property type="entry name" value="FLUORIDE EXPORT PROTEIN 1-RELATED"/>
    <property type="match status" value="1"/>
</dbReference>